<gene>
    <name evidence="4" type="ORF">JOF46_000453</name>
</gene>
<keyword evidence="5" id="KW-1185">Reference proteome</keyword>
<keyword evidence="2" id="KW-0472">Membrane</keyword>
<evidence type="ECO:0000313" key="4">
    <source>
        <dbReference type="EMBL" id="MBP2372541.1"/>
    </source>
</evidence>
<dbReference type="InterPro" id="IPR025241">
    <property type="entry name" value="DUF4190"/>
</dbReference>
<comment type="caution">
    <text evidence="4">The sequence shown here is derived from an EMBL/GenBank/DDBJ whole genome shotgun (WGS) entry which is preliminary data.</text>
</comment>
<dbReference type="EMBL" id="JAGIOE010000001">
    <property type="protein sequence ID" value="MBP2372541.1"/>
    <property type="molecule type" value="Genomic_DNA"/>
</dbReference>
<feature type="domain" description="DUF4190" evidence="3">
    <location>
        <begin position="99"/>
        <end position="158"/>
    </location>
</feature>
<evidence type="ECO:0000256" key="2">
    <source>
        <dbReference type="SAM" id="Phobius"/>
    </source>
</evidence>
<sequence length="171" mass="17786">MAKDEDGAHEPAAEPSFDDPNDPRWSRNPHAAPPRNPYLDMPLDAPPVAGAPNGRGYGFAGQHAGQQAGGQPGYPQQYPAPGYPQPGYPMPAAAPSSVLSIVSLVTGLVGFFSAGMILVPQIVAVICGHMALKREPHARGMAIAGLVLGYLSLAFLGLMVLFVMVALGGLY</sequence>
<name>A0ABS4W8L3_9MICC</name>
<feature type="transmembrane region" description="Helical" evidence="2">
    <location>
        <begin position="98"/>
        <end position="131"/>
    </location>
</feature>
<feature type="region of interest" description="Disordered" evidence="1">
    <location>
        <begin position="1"/>
        <end position="82"/>
    </location>
</feature>
<organism evidence="4 5">
    <name type="scientific">Paeniglutamicibacter psychrophenolicus</name>
    <dbReference type="NCBI Taxonomy" id="257454"/>
    <lineage>
        <taxon>Bacteria</taxon>
        <taxon>Bacillati</taxon>
        <taxon>Actinomycetota</taxon>
        <taxon>Actinomycetes</taxon>
        <taxon>Micrococcales</taxon>
        <taxon>Micrococcaceae</taxon>
        <taxon>Paeniglutamicibacter</taxon>
    </lineage>
</organism>
<evidence type="ECO:0000313" key="5">
    <source>
        <dbReference type="Proteomes" id="UP000766570"/>
    </source>
</evidence>
<feature type="transmembrane region" description="Helical" evidence="2">
    <location>
        <begin position="143"/>
        <end position="167"/>
    </location>
</feature>
<dbReference type="Pfam" id="PF13828">
    <property type="entry name" value="DUF4190"/>
    <property type="match status" value="1"/>
</dbReference>
<dbReference type="RefSeq" id="WP_209905848.1">
    <property type="nucleotide sequence ID" value="NZ_BAAAMI010000019.1"/>
</dbReference>
<proteinExistence type="predicted"/>
<keyword evidence="2" id="KW-0812">Transmembrane</keyword>
<dbReference type="Proteomes" id="UP000766570">
    <property type="component" value="Unassembled WGS sequence"/>
</dbReference>
<protein>
    <recommendedName>
        <fullName evidence="3">DUF4190 domain-containing protein</fullName>
    </recommendedName>
</protein>
<reference evidence="4 5" key="1">
    <citation type="submission" date="2021-03" db="EMBL/GenBank/DDBJ databases">
        <title>Sequencing the genomes of 1000 actinobacteria strains.</title>
        <authorList>
            <person name="Klenk H.-P."/>
        </authorList>
    </citation>
    <scope>NUCLEOTIDE SEQUENCE [LARGE SCALE GENOMIC DNA]</scope>
    <source>
        <strain evidence="4 5">DSM 15454</strain>
    </source>
</reference>
<keyword evidence="2" id="KW-1133">Transmembrane helix</keyword>
<accession>A0ABS4W8L3</accession>
<evidence type="ECO:0000259" key="3">
    <source>
        <dbReference type="Pfam" id="PF13828"/>
    </source>
</evidence>
<evidence type="ECO:0000256" key="1">
    <source>
        <dbReference type="SAM" id="MobiDB-lite"/>
    </source>
</evidence>
<feature type="compositionally biased region" description="Basic and acidic residues" evidence="1">
    <location>
        <begin position="1"/>
        <end position="12"/>
    </location>
</feature>